<organism evidence="1 2">
    <name type="scientific">Cereibacter ovatus</name>
    <dbReference type="NCBI Taxonomy" id="439529"/>
    <lineage>
        <taxon>Bacteria</taxon>
        <taxon>Pseudomonadati</taxon>
        <taxon>Pseudomonadota</taxon>
        <taxon>Alphaproteobacteria</taxon>
        <taxon>Rhodobacterales</taxon>
        <taxon>Paracoccaceae</taxon>
        <taxon>Cereibacter</taxon>
    </lineage>
</organism>
<accession>A0A285CUK0</accession>
<name>A0A285CUK0_9RHOB</name>
<evidence type="ECO:0000313" key="1">
    <source>
        <dbReference type="EMBL" id="SNX71085.1"/>
    </source>
</evidence>
<sequence length="311" mass="31775">MTGSRALSRSIATSVLVLGGLIPVACGEVADDIRATEAAEKLGFGVEVPCDINLYQQRRMTGAFLQRPVGTAGGVPLYVSGKAVARGDAGPLPRNLVIEGKTIRGLTPAEEGGAARLEGTRRAVARPIPGLGSGDRLPQAYWLGYRLEGVDYDGPLVVGMSPTATEIPMAGEAVMTGPLHVTFAPTGGAVTTARGRFSLVIGHGTGRAAFTASDFVVDSGPPLPFARMSWTRLGVCAPRVVSSGQGRVGFTDAAGMRVPILPTAAEPAARLSFESSQFAGAARPGPPGAVGGIFAVQGNAANLEGVFVSQP</sequence>
<proteinExistence type="predicted"/>
<gene>
    <name evidence="1" type="ORF">SAMN05878503_10838</name>
</gene>
<dbReference type="RefSeq" id="WP_097030623.1">
    <property type="nucleotide sequence ID" value="NZ_OAOQ01000008.1"/>
</dbReference>
<dbReference type="OrthoDB" id="7638956at2"/>
<reference evidence="2" key="1">
    <citation type="submission" date="2017-08" db="EMBL/GenBank/DDBJ databases">
        <authorList>
            <person name="Varghese N."/>
            <person name="Submissions S."/>
        </authorList>
    </citation>
    <scope>NUCLEOTIDE SEQUENCE [LARGE SCALE GENOMIC DNA]</scope>
    <source>
        <strain evidence="2">JA234</strain>
    </source>
</reference>
<dbReference type="EMBL" id="OAOQ01000008">
    <property type="protein sequence ID" value="SNX71085.1"/>
    <property type="molecule type" value="Genomic_DNA"/>
</dbReference>
<evidence type="ECO:0000313" key="2">
    <source>
        <dbReference type="Proteomes" id="UP000219467"/>
    </source>
</evidence>
<keyword evidence="2" id="KW-1185">Reference proteome</keyword>
<dbReference type="Proteomes" id="UP000219467">
    <property type="component" value="Unassembled WGS sequence"/>
</dbReference>
<protein>
    <submittedName>
        <fullName evidence="1">Uncharacterized protein</fullName>
    </submittedName>
</protein>
<dbReference type="AlphaFoldDB" id="A0A285CUK0"/>